<dbReference type="EMBL" id="QJSQ01000005">
    <property type="protein sequence ID" value="PYE24884.1"/>
    <property type="molecule type" value="Genomic_DNA"/>
</dbReference>
<sequence length="218" mass="23422">MKAKRIGIIDDRTAFGQGLADAFEKGAKEANGNIVDREFTNDKAVDFRAILTSLKQKNVDVIFFGGLDEPGAMLAKQMRTLGMPARLFGAGALKSNAFLQIAGPAGEGTQDLEPGPALDKLPSAQAFAKRYNARFNQDVELYAPFAYDAALAMIKAIRDADSLDRAKIVSSFPKVTVVGVTGNIAFDPHGDLIKPPYTLFEVQQGQWKSLKTLGGNGV</sequence>
<dbReference type="CDD" id="cd06342">
    <property type="entry name" value="PBP1_ABC_LIVBP-like"/>
    <property type="match status" value="1"/>
</dbReference>
<feature type="domain" description="Leucine-binding protein" evidence="3">
    <location>
        <begin position="2"/>
        <end position="205"/>
    </location>
</feature>
<dbReference type="PANTHER" id="PTHR47151">
    <property type="entry name" value="LEU/ILE/VAL-BINDING ABC TRANSPORTER SUBUNIT"/>
    <property type="match status" value="1"/>
</dbReference>
<dbReference type="InterPro" id="IPR028081">
    <property type="entry name" value="Leu-bd"/>
</dbReference>
<dbReference type="Proteomes" id="UP000247772">
    <property type="component" value="Unassembled WGS sequence"/>
</dbReference>
<evidence type="ECO:0000313" key="4">
    <source>
        <dbReference type="EMBL" id="PYE24884.1"/>
    </source>
</evidence>
<evidence type="ECO:0000259" key="3">
    <source>
        <dbReference type="Pfam" id="PF13458"/>
    </source>
</evidence>
<gene>
    <name evidence="4" type="ORF">C7410_105109</name>
</gene>
<dbReference type="InterPro" id="IPR028082">
    <property type="entry name" value="Peripla_BP_I"/>
</dbReference>
<evidence type="ECO:0000256" key="2">
    <source>
        <dbReference type="ARBA" id="ARBA00022729"/>
    </source>
</evidence>
<dbReference type="Pfam" id="PF13458">
    <property type="entry name" value="Peripla_BP_6"/>
    <property type="match status" value="1"/>
</dbReference>
<keyword evidence="2" id="KW-0732">Signal</keyword>
<comment type="caution">
    <text evidence="4">The sequence shown here is derived from an EMBL/GenBank/DDBJ whole genome shotgun (WGS) entry which is preliminary data.</text>
</comment>
<evidence type="ECO:0000313" key="5">
    <source>
        <dbReference type="Proteomes" id="UP000247772"/>
    </source>
</evidence>
<dbReference type="Gene3D" id="3.40.50.2300">
    <property type="match status" value="2"/>
</dbReference>
<accession>A0A2V4U1S7</accession>
<organism evidence="4 5">
    <name type="scientific">Paraburkholderia silvatlantica</name>
    <dbReference type="NCBI Taxonomy" id="321895"/>
    <lineage>
        <taxon>Bacteria</taxon>
        <taxon>Pseudomonadati</taxon>
        <taxon>Pseudomonadota</taxon>
        <taxon>Betaproteobacteria</taxon>
        <taxon>Burkholderiales</taxon>
        <taxon>Burkholderiaceae</taxon>
        <taxon>Paraburkholderia</taxon>
    </lineage>
</organism>
<dbReference type="SUPFAM" id="SSF53822">
    <property type="entry name" value="Periplasmic binding protein-like I"/>
    <property type="match status" value="1"/>
</dbReference>
<evidence type="ECO:0000256" key="1">
    <source>
        <dbReference type="ARBA" id="ARBA00010062"/>
    </source>
</evidence>
<name>A0A2V4U1S7_9BURK</name>
<protein>
    <submittedName>
        <fullName evidence="4">Amino acid/amide ABC transporter substrate-binding protein (HAAT family)</fullName>
    </submittedName>
</protein>
<reference evidence="4 5" key="1">
    <citation type="submission" date="2018-06" db="EMBL/GenBank/DDBJ databases">
        <title>Genomic Encyclopedia of Type Strains, Phase IV (KMG-V): Genome sequencing to study the core and pangenomes of soil and plant-associated prokaryotes.</title>
        <authorList>
            <person name="Whitman W."/>
        </authorList>
    </citation>
    <scope>NUCLEOTIDE SEQUENCE [LARGE SCALE GENOMIC DNA]</scope>
    <source>
        <strain evidence="4 5">SRCL-318</strain>
    </source>
</reference>
<comment type="similarity">
    <text evidence="1">Belongs to the leucine-binding protein family.</text>
</comment>
<dbReference type="PANTHER" id="PTHR47151:SF2">
    <property type="entry name" value="AMINO ACID BINDING PROTEIN"/>
    <property type="match status" value="1"/>
</dbReference>
<dbReference type="AlphaFoldDB" id="A0A2V4U1S7"/>
<proteinExistence type="inferred from homology"/>